<dbReference type="PANTHER" id="PTHR45755">
    <property type="match status" value="1"/>
</dbReference>
<evidence type="ECO:0000256" key="5">
    <source>
        <dbReference type="ARBA" id="ARBA00022989"/>
    </source>
</evidence>
<evidence type="ECO:0000256" key="6">
    <source>
        <dbReference type="ARBA" id="ARBA00023065"/>
    </source>
</evidence>
<dbReference type="InterPro" id="IPR045316">
    <property type="entry name" value="Msc2-like"/>
</dbReference>
<keyword evidence="2" id="KW-0813">Transport</keyword>
<feature type="transmembrane region" description="Helical" evidence="9">
    <location>
        <begin position="207"/>
        <end position="227"/>
    </location>
</feature>
<keyword evidence="4" id="KW-0864">Zinc transport</keyword>
<dbReference type="SUPFAM" id="SSF161111">
    <property type="entry name" value="Cation efflux protein transmembrane domain-like"/>
    <property type="match status" value="1"/>
</dbReference>
<evidence type="ECO:0000256" key="9">
    <source>
        <dbReference type="SAM" id="Phobius"/>
    </source>
</evidence>
<feature type="transmembrane region" description="Helical" evidence="9">
    <location>
        <begin position="96"/>
        <end position="115"/>
    </location>
</feature>
<evidence type="ECO:0000313" key="12">
    <source>
        <dbReference type="Proteomes" id="UP001202831"/>
    </source>
</evidence>
<evidence type="ECO:0000256" key="7">
    <source>
        <dbReference type="ARBA" id="ARBA00023136"/>
    </source>
</evidence>
<comment type="subcellular location">
    <subcellularLocation>
        <location evidence="1">Membrane</location>
        <topology evidence="1">Multi-pass membrane protein</topology>
    </subcellularLocation>
</comment>
<evidence type="ECO:0000259" key="10">
    <source>
        <dbReference type="Pfam" id="PF01545"/>
    </source>
</evidence>
<dbReference type="EMBL" id="JAKIKT010000004">
    <property type="protein sequence ID" value="MCL2914458.1"/>
    <property type="molecule type" value="Genomic_DNA"/>
</dbReference>
<dbReference type="InterPro" id="IPR058533">
    <property type="entry name" value="Cation_efflux_TM"/>
</dbReference>
<keyword evidence="3 9" id="KW-0812">Transmembrane</keyword>
<gene>
    <name evidence="11" type="primary">dmeF</name>
    <name evidence="11" type="ORF">L2725_11850</name>
</gene>
<dbReference type="Gene3D" id="1.20.1510.10">
    <property type="entry name" value="Cation efflux protein transmembrane domain"/>
    <property type="match status" value="1"/>
</dbReference>
<proteinExistence type="predicted"/>
<feature type="transmembrane region" description="Helical" evidence="9">
    <location>
        <begin position="239"/>
        <end position="257"/>
    </location>
</feature>
<evidence type="ECO:0000256" key="4">
    <source>
        <dbReference type="ARBA" id="ARBA00022906"/>
    </source>
</evidence>
<evidence type="ECO:0000313" key="11">
    <source>
        <dbReference type="EMBL" id="MCL2914458.1"/>
    </source>
</evidence>
<dbReference type="InterPro" id="IPR002524">
    <property type="entry name" value="Cation_efflux"/>
</dbReference>
<dbReference type="InterPro" id="IPR027469">
    <property type="entry name" value="Cation_efflux_TMD_sf"/>
</dbReference>
<keyword evidence="4" id="KW-0862">Zinc</keyword>
<keyword evidence="6" id="KW-0406">Ion transport</keyword>
<evidence type="ECO:0000256" key="1">
    <source>
        <dbReference type="ARBA" id="ARBA00004141"/>
    </source>
</evidence>
<dbReference type="RefSeq" id="WP_249249137.1">
    <property type="nucleotide sequence ID" value="NZ_JAKIKT010000004.1"/>
</dbReference>
<feature type="compositionally biased region" description="Basic and acidic residues" evidence="8">
    <location>
        <begin position="172"/>
        <end position="200"/>
    </location>
</feature>
<feature type="domain" description="Cation efflux protein transmembrane" evidence="10">
    <location>
        <begin position="30"/>
        <end position="264"/>
    </location>
</feature>
<keyword evidence="5 9" id="KW-1133">Transmembrane helix</keyword>
<evidence type="ECO:0000256" key="2">
    <source>
        <dbReference type="ARBA" id="ARBA00022448"/>
    </source>
</evidence>
<dbReference type="Proteomes" id="UP001202831">
    <property type="component" value="Unassembled WGS sequence"/>
</dbReference>
<keyword evidence="12" id="KW-1185">Reference proteome</keyword>
<feature type="transmembrane region" description="Helical" evidence="9">
    <location>
        <begin position="30"/>
        <end position="52"/>
    </location>
</feature>
<reference evidence="11 12" key="1">
    <citation type="submission" date="2022-01" db="EMBL/GenBank/DDBJ databases">
        <title>Whole genome-based taxonomy of the Shewanellaceae.</title>
        <authorList>
            <person name="Martin-Rodriguez A.J."/>
        </authorList>
    </citation>
    <scope>NUCLEOTIDE SEQUENCE [LARGE SCALE GENOMIC DNA]</scope>
    <source>
        <strain evidence="11 12">DSM 21332</strain>
    </source>
</reference>
<evidence type="ECO:0000256" key="8">
    <source>
        <dbReference type="SAM" id="MobiDB-lite"/>
    </source>
</evidence>
<feature type="compositionally biased region" description="Basic residues" evidence="8">
    <location>
        <begin position="155"/>
        <end position="171"/>
    </location>
</feature>
<comment type="caution">
    <text evidence="11">The sequence shown here is derived from an EMBL/GenBank/DDBJ whole genome shotgun (WGS) entry which is preliminary data.</text>
</comment>
<protein>
    <submittedName>
        <fullName evidence="11">CDF family Co(II)/Ni(II) efflux transporter DmeF</fullName>
    </submittedName>
</protein>
<sequence>MSQSPHPIDRWQHAHNFSALNHSGERNTKIVLLLTLVTMVAEIVAGTVYGSMALLADGWHMGTHAAAFLLTLFTYHYARKHADNPAFSFGTGKVSVLGGFTSAIALGLVALLMAVESIGRLINPADIGYNQSILVAIIGLAVNLVSAMLLKDHHHHDHGHSHGHSHSHSHKHECSHGHDHSHKHECSHGHDHSHSEEKSHDHNLRAAYMHVLADALTSLLAITALLLAKFFGLNWLDPIMGIVGALIIGRWAWGLIVQTSPVLLDADPDSNHRETVQHRLESLDDHKVTDLHLWRVNADKYAVMLSLVSHNPKRSEEYHALLADLPWLAHITVETHTCLPEQCPGGKF</sequence>
<accession>A0ABT0N7L6</accession>
<keyword evidence="7 9" id="KW-0472">Membrane</keyword>
<evidence type="ECO:0000256" key="3">
    <source>
        <dbReference type="ARBA" id="ARBA00022692"/>
    </source>
</evidence>
<dbReference type="Pfam" id="PF01545">
    <property type="entry name" value="Cation_efflux"/>
    <property type="match status" value="1"/>
</dbReference>
<feature type="transmembrane region" description="Helical" evidence="9">
    <location>
        <begin position="127"/>
        <end position="150"/>
    </location>
</feature>
<feature type="region of interest" description="Disordered" evidence="8">
    <location>
        <begin position="155"/>
        <end position="200"/>
    </location>
</feature>
<dbReference type="NCBIfam" id="NF033827">
    <property type="entry name" value="CDF_efflux_DmeF"/>
    <property type="match status" value="1"/>
</dbReference>
<dbReference type="NCBIfam" id="TIGR01297">
    <property type="entry name" value="CDF"/>
    <property type="match status" value="1"/>
</dbReference>
<organism evidence="11 12">
    <name type="scientific">Shewanella corallii</name>
    <dbReference type="NCBI Taxonomy" id="560080"/>
    <lineage>
        <taxon>Bacteria</taxon>
        <taxon>Pseudomonadati</taxon>
        <taxon>Pseudomonadota</taxon>
        <taxon>Gammaproteobacteria</taxon>
        <taxon>Alteromonadales</taxon>
        <taxon>Shewanellaceae</taxon>
        <taxon>Shewanella</taxon>
    </lineage>
</organism>
<name>A0ABT0N7L6_9GAMM</name>
<dbReference type="PANTHER" id="PTHR45755:SF4">
    <property type="entry name" value="ZINC TRANSPORTER 7"/>
    <property type="match status" value="1"/>
</dbReference>